<evidence type="ECO:0000313" key="2">
    <source>
        <dbReference type="Proteomes" id="UP001242811"/>
    </source>
</evidence>
<proteinExistence type="predicted"/>
<reference evidence="1 2" key="1">
    <citation type="submission" date="2023-07" db="EMBL/GenBank/DDBJ databases">
        <title>Genomic Encyclopedia of Type Strains, Phase IV (KMG-IV): sequencing the most valuable type-strain genomes for metagenomic binning, comparative biology and taxonomic classification.</title>
        <authorList>
            <person name="Goeker M."/>
        </authorList>
    </citation>
    <scope>NUCLEOTIDE SEQUENCE [LARGE SCALE GENOMIC DNA]</scope>
    <source>
        <strain evidence="1 2">DSM 14914</strain>
    </source>
</reference>
<sequence length="182" mass="21451">MGLDYSFKIVMNKNEKEDLYEYIRKHGSIDYGNCACIHFDMDSFILKYLEGGYGWNPHYNKLEISTHIKPDGKARIGCIYISITEIEGQNDEVEVFLTAATSDMSLLFRDSVSINRWFIELSKEMNSIITYIDMEDEGVKIIYFKGSQIDLEIKGKQHLGDLRKIFFDIFKEFYVRYKHFEE</sequence>
<evidence type="ECO:0000313" key="1">
    <source>
        <dbReference type="EMBL" id="MDQ0496068.1"/>
    </source>
</evidence>
<gene>
    <name evidence="1" type="ORF">QOZ95_004254</name>
</gene>
<organism evidence="1 2">
    <name type="scientific">Paenibacillus brasilensis</name>
    <dbReference type="NCBI Taxonomy" id="128574"/>
    <lineage>
        <taxon>Bacteria</taxon>
        <taxon>Bacillati</taxon>
        <taxon>Bacillota</taxon>
        <taxon>Bacilli</taxon>
        <taxon>Bacillales</taxon>
        <taxon>Paenibacillaceae</taxon>
        <taxon>Paenibacillus</taxon>
    </lineage>
</organism>
<dbReference type="Proteomes" id="UP001242811">
    <property type="component" value="Unassembled WGS sequence"/>
</dbReference>
<protein>
    <submittedName>
        <fullName evidence="1">Uncharacterized protein</fullName>
    </submittedName>
</protein>
<keyword evidence="2" id="KW-1185">Reference proteome</keyword>
<dbReference type="EMBL" id="JAUSWA010000030">
    <property type="protein sequence ID" value="MDQ0496068.1"/>
    <property type="molecule type" value="Genomic_DNA"/>
</dbReference>
<accession>A0ABU0L461</accession>
<dbReference type="RefSeq" id="WP_152378938.1">
    <property type="nucleotide sequence ID" value="NZ_CP045298.1"/>
</dbReference>
<comment type="caution">
    <text evidence="1">The sequence shown here is derived from an EMBL/GenBank/DDBJ whole genome shotgun (WGS) entry which is preliminary data.</text>
</comment>
<name>A0ABU0L461_9BACL</name>